<gene>
    <name evidence="3" type="ORF">Taro_003803</name>
</gene>
<evidence type="ECO:0000313" key="4">
    <source>
        <dbReference type="Proteomes" id="UP000652761"/>
    </source>
</evidence>
<dbReference type="SUPFAM" id="SSF54495">
    <property type="entry name" value="UBC-like"/>
    <property type="match status" value="1"/>
</dbReference>
<evidence type="ECO:0000259" key="2">
    <source>
        <dbReference type="PROSITE" id="PS50127"/>
    </source>
</evidence>
<proteinExistence type="predicted"/>
<dbReference type="PANTHER" id="PTHR24068">
    <property type="entry name" value="UBIQUITIN-CONJUGATING ENZYME E2"/>
    <property type="match status" value="1"/>
</dbReference>
<feature type="region of interest" description="Disordered" evidence="1">
    <location>
        <begin position="39"/>
        <end position="65"/>
    </location>
</feature>
<sequence>LEGTSGCGALLDGKEDLAQCEAPEGVGLRYLFPRRSKATYPTARGGDGRNGRIRSPSPSASSSSSGAAAATLPIVHGSGGMGLYQGGVWRIRVELPDAYPYNYLKVFYGFITSRCASVCLDVINWTWSPMFDLLNVFEVFLPQLLLYPNPWDPLNGEAAALMMRDRPSYEQKVKGGMLLKKNHLDVALPIFSLHIFKFLNAAEMDGCFSLRLVRNGSIGPTLGSPSLGISTGTSGALELIQFYSIIESAFCKRNALLLEEKKSQLKVHRARIVELASFSSQPHSRHFQRGNNAQGLDGFSGFFVLLVAGADVVKVVQGFYEGFPLPQGTATIFPHCFDS</sequence>
<dbReference type="SMART" id="SM00212">
    <property type="entry name" value="UBCc"/>
    <property type="match status" value="1"/>
</dbReference>
<protein>
    <recommendedName>
        <fullName evidence="2">UBC core domain-containing protein</fullName>
    </recommendedName>
</protein>
<dbReference type="Proteomes" id="UP000652761">
    <property type="component" value="Unassembled WGS sequence"/>
</dbReference>
<name>A0A843TI81_COLES</name>
<keyword evidence="4" id="KW-1185">Reference proteome</keyword>
<evidence type="ECO:0000256" key="1">
    <source>
        <dbReference type="SAM" id="MobiDB-lite"/>
    </source>
</evidence>
<evidence type="ECO:0000313" key="3">
    <source>
        <dbReference type="EMBL" id="MQL71478.1"/>
    </source>
</evidence>
<feature type="domain" description="UBC core" evidence="2">
    <location>
        <begin position="31"/>
        <end position="182"/>
    </location>
</feature>
<dbReference type="AlphaFoldDB" id="A0A843TI81"/>
<feature type="compositionally biased region" description="Low complexity" evidence="1">
    <location>
        <begin position="55"/>
        <end position="65"/>
    </location>
</feature>
<dbReference type="PROSITE" id="PS50127">
    <property type="entry name" value="UBC_2"/>
    <property type="match status" value="1"/>
</dbReference>
<dbReference type="OrthoDB" id="269518at2759"/>
<organism evidence="3 4">
    <name type="scientific">Colocasia esculenta</name>
    <name type="common">Wild taro</name>
    <name type="synonym">Arum esculentum</name>
    <dbReference type="NCBI Taxonomy" id="4460"/>
    <lineage>
        <taxon>Eukaryota</taxon>
        <taxon>Viridiplantae</taxon>
        <taxon>Streptophyta</taxon>
        <taxon>Embryophyta</taxon>
        <taxon>Tracheophyta</taxon>
        <taxon>Spermatophyta</taxon>
        <taxon>Magnoliopsida</taxon>
        <taxon>Liliopsida</taxon>
        <taxon>Araceae</taxon>
        <taxon>Aroideae</taxon>
        <taxon>Colocasieae</taxon>
        <taxon>Colocasia</taxon>
    </lineage>
</organism>
<dbReference type="InterPro" id="IPR016135">
    <property type="entry name" value="UBQ-conjugating_enzyme/RWD"/>
</dbReference>
<feature type="non-terminal residue" evidence="3">
    <location>
        <position position="1"/>
    </location>
</feature>
<accession>A0A843TI81</accession>
<dbReference type="EMBL" id="NMUH01000099">
    <property type="protein sequence ID" value="MQL71478.1"/>
    <property type="molecule type" value="Genomic_DNA"/>
</dbReference>
<comment type="caution">
    <text evidence="3">The sequence shown here is derived from an EMBL/GenBank/DDBJ whole genome shotgun (WGS) entry which is preliminary data.</text>
</comment>
<dbReference type="Pfam" id="PF00179">
    <property type="entry name" value="UQ_con"/>
    <property type="match status" value="1"/>
</dbReference>
<reference evidence="3" key="1">
    <citation type="submission" date="2017-07" db="EMBL/GenBank/DDBJ databases">
        <title>Taro Niue Genome Assembly and Annotation.</title>
        <authorList>
            <person name="Atibalentja N."/>
            <person name="Keating K."/>
            <person name="Fields C.J."/>
        </authorList>
    </citation>
    <scope>NUCLEOTIDE SEQUENCE</scope>
    <source>
        <strain evidence="3">Niue_2</strain>
        <tissue evidence="3">Leaf</tissue>
    </source>
</reference>
<dbReference type="Gene3D" id="3.10.110.10">
    <property type="entry name" value="Ubiquitin Conjugating Enzyme"/>
    <property type="match status" value="1"/>
</dbReference>
<dbReference type="InterPro" id="IPR000608">
    <property type="entry name" value="UBC"/>
</dbReference>